<keyword evidence="9" id="KW-0539">Nucleus</keyword>
<dbReference type="GO" id="GO:0005634">
    <property type="term" value="C:nucleus"/>
    <property type="evidence" value="ECO:0007669"/>
    <property type="project" value="UniProtKB-SubCell"/>
</dbReference>
<evidence type="ECO:0000259" key="12">
    <source>
        <dbReference type="Pfam" id="PF10497"/>
    </source>
</evidence>
<dbReference type="AlphaFoldDB" id="A0A2X0KKN9"/>
<evidence type="ECO:0000256" key="11">
    <source>
        <dbReference type="SAM" id="MobiDB-lite"/>
    </source>
</evidence>
<gene>
    <name evidence="13" type="ORF">BZ3500_MVSOF-1268-A1-R1_CHR2-1G04422</name>
</gene>
<dbReference type="InterPro" id="IPR018866">
    <property type="entry name" value="Znf-4CXXC_R1"/>
</dbReference>
<feature type="compositionally biased region" description="Acidic residues" evidence="11">
    <location>
        <begin position="198"/>
        <end position="213"/>
    </location>
</feature>
<keyword evidence="10" id="KW-0175">Coiled coil</keyword>
<evidence type="ECO:0000256" key="6">
    <source>
        <dbReference type="ARBA" id="ARBA00022843"/>
    </source>
</evidence>
<feature type="coiled-coil region" evidence="10">
    <location>
        <begin position="577"/>
        <end position="604"/>
    </location>
</feature>
<evidence type="ECO:0000256" key="7">
    <source>
        <dbReference type="ARBA" id="ARBA00023015"/>
    </source>
</evidence>
<keyword evidence="5" id="KW-0597">Phosphoprotein</keyword>
<feature type="compositionally biased region" description="Basic residues" evidence="11">
    <location>
        <begin position="102"/>
        <end position="118"/>
    </location>
</feature>
<accession>A0A2X0KKN9</accession>
<dbReference type="OrthoDB" id="298344at2759"/>
<feature type="compositionally biased region" description="Low complexity" evidence="11">
    <location>
        <begin position="460"/>
        <end position="469"/>
    </location>
</feature>
<dbReference type="PANTHER" id="PTHR31169">
    <property type="entry name" value="OS05G0300700 PROTEIN"/>
    <property type="match status" value="1"/>
</dbReference>
<dbReference type="STRING" id="289078.A0A2X0KKN9"/>
<dbReference type="EMBL" id="FMWP01000012">
    <property type="protein sequence ID" value="SCZ88456.1"/>
    <property type="molecule type" value="Genomic_DNA"/>
</dbReference>
<proteinExistence type="predicted"/>
<feature type="compositionally biased region" description="Basic and acidic residues" evidence="11">
    <location>
        <begin position="134"/>
        <end position="149"/>
    </location>
</feature>
<feature type="compositionally biased region" description="Low complexity" evidence="11">
    <location>
        <begin position="425"/>
        <end position="436"/>
    </location>
</feature>
<feature type="region of interest" description="Disordered" evidence="11">
    <location>
        <begin position="721"/>
        <end position="750"/>
    </location>
</feature>
<evidence type="ECO:0000256" key="1">
    <source>
        <dbReference type="ARBA" id="ARBA00004123"/>
    </source>
</evidence>
<feature type="compositionally biased region" description="Low complexity" evidence="11">
    <location>
        <begin position="1"/>
        <end position="36"/>
    </location>
</feature>
<evidence type="ECO:0000256" key="9">
    <source>
        <dbReference type="ARBA" id="ARBA00023242"/>
    </source>
</evidence>
<comment type="subcellular location">
    <subcellularLocation>
        <location evidence="2">Cytoplasm</location>
    </subcellularLocation>
    <subcellularLocation>
        <location evidence="1">Nucleus</location>
    </subcellularLocation>
</comment>
<dbReference type="Pfam" id="PF10497">
    <property type="entry name" value="zf-4CXXC_R1"/>
    <property type="match status" value="1"/>
</dbReference>
<keyword evidence="4" id="KW-1017">Isopeptide bond</keyword>
<protein>
    <submittedName>
        <fullName evidence="13">BZ3500_MvSof-1268-A1-R1_Chr2-1g04422 protein</fullName>
    </submittedName>
</protein>
<organism evidence="13 14">
    <name type="scientific">Microbotryum saponariae</name>
    <dbReference type="NCBI Taxonomy" id="289078"/>
    <lineage>
        <taxon>Eukaryota</taxon>
        <taxon>Fungi</taxon>
        <taxon>Dikarya</taxon>
        <taxon>Basidiomycota</taxon>
        <taxon>Pucciniomycotina</taxon>
        <taxon>Microbotryomycetes</taxon>
        <taxon>Microbotryales</taxon>
        <taxon>Microbotryaceae</taxon>
        <taxon>Microbotryum</taxon>
    </lineage>
</organism>
<feature type="compositionally biased region" description="Low complexity" evidence="11">
    <location>
        <begin position="119"/>
        <end position="128"/>
    </location>
</feature>
<evidence type="ECO:0000256" key="8">
    <source>
        <dbReference type="ARBA" id="ARBA00023163"/>
    </source>
</evidence>
<feature type="region of interest" description="Disordered" evidence="11">
    <location>
        <begin position="377"/>
        <end position="485"/>
    </location>
</feature>
<evidence type="ECO:0000313" key="14">
    <source>
        <dbReference type="Proteomes" id="UP000249723"/>
    </source>
</evidence>
<evidence type="ECO:0000256" key="2">
    <source>
        <dbReference type="ARBA" id="ARBA00004496"/>
    </source>
</evidence>
<dbReference type="InterPro" id="IPR040221">
    <property type="entry name" value="CDCA7/CDA7L"/>
</dbReference>
<evidence type="ECO:0000256" key="5">
    <source>
        <dbReference type="ARBA" id="ARBA00022553"/>
    </source>
</evidence>
<feature type="compositionally biased region" description="Basic and acidic residues" evidence="11">
    <location>
        <begin position="380"/>
        <end position="411"/>
    </location>
</feature>
<keyword evidence="3" id="KW-0963">Cytoplasm</keyword>
<feature type="compositionally biased region" description="Polar residues" evidence="11">
    <location>
        <begin position="230"/>
        <end position="240"/>
    </location>
</feature>
<dbReference type="GO" id="GO:0005737">
    <property type="term" value="C:cytoplasm"/>
    <property type="evidence" value="ECO:0007669"/>
    <property type="project" value="UniProtKB-SubCell"/>
</dbReference>
<feature type="coiled-coil region" evidence="10">
    <location>
        <begin position="757"/>
        <end position="788"/>
    </location>
</feature>
<evidence type="ECO:0000256" key="10">
    <source>
        <dbReference type="SAM" id="Coils"/>
    </source>
</evidence>
<feature type="region of interest" description="Disordered" evidence="11">
    <location>
        <begin position="1"/>
        <end position="275"/>
    </location>
</feature>
<name>A0A2X0KKN9_9BASI</name>
<dbReference type="Proteomes" id="UP000249723">
    <property type="component" value="Unassembled WGS sequence"/>
</dbReference>
<feature type="compositionally biased region" description="Low complexity" evidence="11">
    <location>
        <begin position="248"/>
        <end position="266"/>
    </location>
</feature>
<keyword evidence="8" id="KW-0804">Transcription</keyword>
<dbReference type="GO" id="GO:0006355">
    <property type="term" value="P:regulation of DNA-templated transcription"/>
    <property type="evidence" value="ECO:0007669"/>
    <property type="project" value="InterPro"/>
</dbReference>
<sequence length="986" mass="108455">MSSPPIITSSSRSTLDSSSQHGPAASASAPAAAAAAQPPPAPAVISRDELGSEDGASSDDPLDVLPPSSSSPIALHKPSACASRRSNSHDASPSLALDSGRGRSRTRSRSRSRSRSRRSSMSSLSSLDSEPDEMETRRIDHDRALERAHPGSAKTNGARRNIFANGHGSSSKKRASSPSHFGFVSPKRRTTEAITIDDSQDEIDELEDDDDDDNTGRQADDEEIDELHQIQDTTSISNGKSKTKGKLVAVASSSKSKAKATTTAAKGEQKASDDGGTRVYCHQVHPNHFVQDHQAHDPLKHTMWRCSAIKTSAKGFQRACGLSYCEKCLKSRYEPEASGMNAPGARKNWSCPLCRGICNCSVCRKKQNLAPVGYLKSKKEKAVAVETEKAERPKKEKSVKGKAKSRMEKNEAGQQPRSKKLGASTNGKPTKGTAKAAKTKEPKASQSRKGVRGPFSMNVDTDSSLSSLSSDEDDKPSATTAGAAVVVPVKRRNPPPRAPKFVRPPKTYPLTRSTIVPSNGLLMARLHLRSFILRFSGFAPVLTTESAKIRSVLGALADDRDGWVWSREGDVVQRFMLQALCELLDQEEENIATEEGSAKLLRRLAREAVGSQIEKDRAWDTLREIVEQENVWDDGGWGEEVVNWEAEREEAERVQFGGQRETRGRRGETGPDERLALMLALVELAYAAECVRKDFTDGVEAEKTAMVTHNRSKFQHRHDCEDRRKSILAEKPEKPKPHIDDMLTDKDQAKPNHDRELAEWAAKCADIDDRLKEEEKEWQKELNEIHRDVYLVTAENRLRFAPTGTDVHDNQYWLLCPSTASKFPTEADPATDDYPLSWSILVHGSPFSEIDPVAAAANGNKGKTIAAPPPSPPPTPGTVASINASRVDNKDSWFVVTDPEEMIQLVSHLEWQHKWAEYEVRLARHEKSDAGTRSLTPLGGEDDESTVKSISDLVAELRIFADYVAAEKEDAVNGNRKARKNKKRRF</sequence>
<evidence type="ECO:0000313" key="13">
    <source>
        <dbReference type="EMBL" id="SCZ88456.1"/>
    </source>
</evidence>
<reference evidence="14" key="1">
    <citation type="submission" date="2016-10" db="EMBL/GenBank/DDBJ databases">
        <authorList>
            <person name="Jeantristanb JTB J.-T."/>
            <person name="Ricardo R."/>
        </authorList>
    </citation>
    <scope>NUCLEOTIDE SEQUENCE [LARGE SCALE GENOMIC DNA]</scope>
</reference>
<keyword evidence="6" id="KW-0832">Ubl conjugation</keyword>
<feature type="compositionally biased region" description="Low complexity" evidence="11">
    <location>
        <begin position="63"/>
        <end position="72"/>
    </location>
</feature>
<feature type="domain" description="Zinc-finger" evidence="12">
    <location>
        <begin position="308"/>
        <end position="380"/>
    </location>
</feature>
<dbReference type="PANTHER" id="PTHR31169:SF8">
    <property type="entry name" value="ZINC-FINGER DOMAIN OF MONOAMINE-OXIDASE A REPRESSOR R1 PROTEIN"/>
    <property type="match status" value="1"/>
</dbReference>
<evidence type="ECO:0000256" key="3">
    <source>
        <dbReference type="ARBA" id="ARBA00022490"/>
    </source>
</evidence>
<evidence type="ECO:0000256" key="4">
    <source>
        <dbReference type="ARBA" id="ARBA00022499"/>
    </source>
</evidence>
<keyword evidence="14" id="KW-1185">Reference proteome</keyword>
<keyword evidence="7" id="KW-0805">Transcription regulation</keyword>